<dbReference type="Pfam" id="PF07819">
    <property type="entry name" value="PGAP1"/>
    <property type="match status" value="1"/>
</dbReference>
<name>A0AA39R533_9LECA</name>
<dbReference type="Proteomes" id="UP001166286">
    <property type="component" value="Unassembled WGS sequence"/>
</dbReference>
<organism evidence="10 11">
    <name type="scientific">Cladonia borealis</name>
    <dbReference type="NCBI Taxonomy" id="184061"/>
    <lineage>
        <taxon>Eukaryota</taxon>
        <taxon>Fungi</taxon>
        <taxon>Dikarya</taxon>
        <taxon>Ascomycota</taxon>
        <taxon>Pezizomycotina</taxon>
        <taxon>Lecanoromycetes</taxon>
        <taxon>OSLEUM clade</taxon>
        <taxon>Lecanoromycetidae</taxon>
        <taxon>Lecanorales</taxon>
        <taxon>Lecanorineae</taxon>
        <taxon>Cladoniaceae</taxon>
        <taxon>Cladonia</taxon>
    </lineage>
</organism>
<dbReference type="InterPro" id="IPR012908">
    <property type="entry name" value="PGAP1-ab_dom-like"/>
</dbReference>
<dbReference type="Gene3D" id="3.40.50.1820">
    <property type="entry name" value="alpha/beta hydrolase"/>
    <property type="match status" value="1"/>
</dbReference>
<keyword evidence="8" id="KW-0813">Transport</keyword>
<dbReference type="GO" id="GO:0005739">
    <property type="term" value="C:mitochondrion"/>
    <property type="evidence" value="ECO:0007669"/>
    <property type="project" value="UniProtKB-SubCell"/>
</dbReference>
<evidence type="ECO:0000256" key="1">
    <source>
        <dbReference type="ARBA" id="ARBA00003496"/>
    </source>
</evidence>
<evidence type="ECO:0000313" key="10">
    <source>
        <dbReference type="EMBL" id="KAK0513799.1"/>
    </source>
</evidence>
<comment type="subcellular location">
    <subcellularLocation>
        <location evidence="8">Endoplasmic reticulum membrane</location>
    </subcellularLocation>
    <subcellularLocation>
        <location evidence="3">Membrane</location>
    </subcellularLocation>
    <subcellularLocation>
        <location evidence="2">Mitochondrion</location>
    </subcellularLocation>
</comment>
<keyword evidence="5 8" id="KW-0256">Endoplasmic reticulum</keyword>
<accession>A0AA39R533</accession>
<dbReference type="InterPro" id="IPR052374">
    <property type="entry name" value="SERAC1"/>
</dbReference>
<evidence type="ECO:0000256" key="7">
    <source>
        <dbReference type="ARBA" id="ARBA00023136"/>
    </source>
</evidence>
<dbReference type="EMBL" id="JAFEKC020000006">
    <property type="protein sequence ID" value="KAK0513799.1"/>
    <property type="molecule type" value="Genomic_DNA"/>
</dbReference>
<evidence type="ECO:0000256" key="5">
    <source>
        <dbReference type="ARBA" id="ARBA00022824"/>
    </source>
</evidence>
<comment type="similarity">
    <text evidence="8">Belongs to the GPI inositol-deacylase family.</text>
</comment>
<keyword evidence="8" id="KW-0378">Hydrolase</keyword>
<evidence type="ECO:0000256" key="2">
    <source>
        <dbReference type="ARBA" id="ARBA00004173"/>
    </source>
</evidence>
<evidence type="ECO:0000256" key="8">
    <source>
        <dbReference type="RuleBase" id="RU365011"/>
    </source>
</evidence>
<dbReference type="PANTHER" id="PTHR48182">
    <property type="entry name" value="PROTEIN SERAC1"/>
    <property type="match status" value="1"/>
</dbReference>
<keyword evidence="6" id="KW-0496">Mitochondrion</keyword>
<keyword evidence="7 8" id="KW-0472">Membrane</keyword>
<keyword evidence="11" id="KW-1185">Reference proteome</keyword>
<comment type="function">
    <text evidence="1 8">Involved in inositol deacylation of GPI-anchored proteins which plays important roles in the quality control and ER-associated degradation of GPI-anchored proteins.</text>
</comment>
<dbReference type="GO" id="GO:0005789">
    <property type="term" value="C:endoplasmic reticulum membrane"/>
    <property type="evidence" value="ECO:0007669"/>
    <property type="project" value="UniProtKB-SubCell"/>
</dbReference>
<evidence type="ECO:0000256" key="3">
    <source>
        <dbReference type="ARBA" id="ARBA00004370"/>
    </source>
</evidence>
<keyword evidence="8" id="KW-0653">Protein transport</keyword>
<dbReference type="AlphaFoldDB" id="A0AA39R533"/>
<protein>
    <recommendedName>
        <fullName evidence="4 8">GPI inositol-deacylase</fullName>
        <ecNumber evidence="8">3.1.-.-</ecNumber>
    </recommendedName>
</protein>
<evidence type="ECO:0000256" key="6">
    <source>
        <dbReference type="ARBA" id="ARBA00023128"/>
    </source>
</evidence>
<dbReference type="GO" id="GO:0015031">
    <property type="term" value="P:protein transport"/>
    <property type="evidence" value="ECO:0007669"/>
    <property type="project" value="UniProtKB-KW"/>
</dbReference>
<sequence length="314" mass="35572">MLSAFTVPRSRMRRCCSPSKSNSIFSATESASRTGSQDSDALGLHLVYDSPSPNGDIIFVHGLGGTAKRTWSWERNLEYFWPTWLADEDELSSWRIFIFGYNPNFKGAGTNLNIIDFAKDLLFRMLVSSSNSHRKKSTPIDRQPTIFVAHSMGGLVVKKAYLLGKHDSQYSDIISKTQGIVFLATPHRGAHYAKMLNNILSTTSFGALPKAYIEDLDIHSRMLQDINEQFRTQCGELPLVSFFETMKTNFRVETVHDCREIIKRPWTRSRDIDSIERRSPQHLQVQEQGRCELHNCEKRPQAVGVKIGAPISST</sequence>
<dbReference type="GO" id="GO:0016788">
    <property type="term" value="F:hydrolase activity, acting on ester bonds"/>
    <property type="evidence" value="ECO:0007669"/>
    <property type="project" value="InterPro"/>
</dbReference>
<gene>
    <name evidence="10" type="ORF">JMJ35_003521</name>
</gene>
<dbReference type="SUPFAM" id="SSF53474">
    <property type="entry name" value="alpha/beta-Hydrolases"/>
    <property type="match status" value="1"/>
</dbReference>
<dbReference type="PANTHER" id="PTHR48182:SF2">
    <property type="entry name" value="PROTEIN SERAC1"/>
    <property type="match status" value="1"/>
</dbReference>
<dbReference type="InterPro" id="IPR029058">
    <property type="entry name" value="AB_hydrolase_fold"/>
</dbReference>
<comment type="caution">
    <text evidence="10">The sequence shown here is derived from an EMBL/GenBank/DDBJ whole genome shotgun (WGS) entry which is preliminary data.</text>
</comment>
<evidence type="ECO:0000259" key="9">
    <source>
        <dbReference type="Pfam" id="PF07819"/>
    </source>
</evidence>
<dbReference type="EC" id="3.1.-.-" evidence="8"/>
<evidence type="ECO:0000313" key="11">
    <source>
        <dbReference type="Proteomes" id="UP001166286"/>
    </source>
</evidence>
<proteinExistence type="inferred from homology"/>
<evidence type="ECO:0000256" key="4">
    <source>
        <dbReference type="ARBA" id="ARBA00015856"/>
    </source>
</evidence>
<feature type="domain" description="GPI inositol-deacylase PGAP1-like alpha/beta" evidence="9">
    <location>
        <begin position="57"/>
        <end position="191"/>
    </location>
</feature>
<reference evidence="10" key="1">
    <citation type="submission" date="2023-03" db="EMBL/GenBank/DDBJ databases">
        <title>Complete genome of Cladonia borealis.</title>
        <authorList>
            <person name="Park H."/>
        </authorList>
    </citation>
    <scope>NUCLEOTIDE SEQUENCE</scope>
    <source>
        <strain evidence="10">ANT050790</strain>
    </source>
</reference>